<dbReference type="InterPro" id="IPR036779">
    <property type="entry name" value="LysM_dom_sf"/>
</dbReference>
<dbReference type="Gene3D" id="3.10.350.10">
    <property type="entry name" value="LysM domain"/>
    <property type="match status" value="1"/>
</dbReference>
<evidence type="ECO:0000259" key="1">
    <source>
        <dbReference type="PROSITE" id="PS51782"/>
    </source>
</evidence>
<accession>A0A1W1CAC6</accession>
<gene>
    <name evidence="2" type="ORF">MNB_SV-14-897</name>
</gene>
<protein>
    <recommendedName>
        <fullName evidence="1">LysM domain-containing protein</fullName>
    </recommendedName>
</protein>
<dbReference type="InterPro" id="IPR018392">
    <property type="entry name" value="LysM"/>
</dbReference>
<feature type="domain" description="LysM" evidence="1">
    <location>
        <begin position="39"/>
        <end position="88"/>
    </location>
</feature>
<dbReference type="EMBL" id="FPHN01000147">
    <property type="protein sequence ID" value="SFV62709.1"/>
    <property type="molecule type" value="Genomic_DNA"/>
</dbReference>
<name>A0A1W1CAC6_9ZZZZ</name>
<dbReference type="AlphaFoldDB" id="A0A1W1CAC6"/>
<proteinExistence type="predicted"/>
<evidence type="ECO:0000313" key="2">
    <source>
        <dbReference type="EMBL" id="SFV62709.1"/>
    </source>
</evidence>
<dbReference type="PROSITE" id="PS51782">
    <property type="entry name" value="LYSM"/>
    <property type="match status" value="1"/>
</dbReference>
<dbReference type="SUPFAM" id="SSF54106">
    <property type="entry name" value="LysM domain"/>
    <property type="match status" value="1"/>
</dbReference>
<dbReference type="Pfam" id="PF01476">
    <property type="entry name" value="LysM"/>
    <property type="match status" value="1"/>
</dbReference>
<dbReference type="SMART" id="SM00257">
    <property type="entry name" value="LysM"/>
    <property type="match status" value="1"/>
</dbReference>
<reference evidence="2" key="1">
    <citation type="submission" date="2016-10" db="EMBL/GenBank/DDBJ databases">
        <authorList>
            <person name="de Groot N.N."/>
        </authorList>
    </citation>
    <scope>NUCLEOTIDE SEQUENCE</scope>
</reference>
<sequence length="90" mass="10172">MLSEKIENVVNTSTPNDDSLYTQAISKEIDSNVYHKNSRVILVEKGDTLGSISEKFYGNPMEFDKIIKANKELNSNSQVIHVGQRLNIPY</sequence>
<organism evidence="2">
    <name type="scientific">hydrothermal vent metagenome</name>
    <dbReference type="NCBI Taxonomy" id="652676"/>
    <lineage>
        <taxon>unclassified sequences</taxon>
        <taxon>metagenomes</taxon>
        <taxon>ecological metagenomes</taxon>
    </lineage>
</organism>